<keyword evidence="2" id="KW-0396">Initiation factor</keyword>
<keyword evidence="1" id="KW-0963">Cytoplasm</keyword>
<protein>
    <submittedName>
        <fullName evidence="6">Uncharacterized protein</fullName>
    </submittedName>
</protein>
<proteinExistence type="predicted"/>
<dbReference type="InterPro" id="IPR007783">
    <property type="entry name" value="eIF3d"/>
</dbReference>
<evidence type="ECO:0000313" key="6">
    <source>
        <dbReference type="EMBL" id="KAJ7099597.1"/>
    </source>
</evidence>
<accession>A0AAD6UI66</accession>
<keyword evidence="7" id="KW-1185">Reference proteome</keyword>
<evidence type="ECO:0000256" key="3">
    <source>
        <dbReference type="ARBA" id="ARBA00022884"/>
    </source>
</evidence>
<name>A0AAD6UI66_9AGAR</name>
<gene>
    <name evidence="6" type="ORF">B0H15DRAFT_944998</name>
</gene>
<feature type="region of interest" description="Disordered" evidence="5">
    <location>
        <begin position="72"/>
        <end position="114"/>
    </location>
</feature>
<evidence type="ECO:0000313" key="7">
    <source>
        <dbReference type="Proteomes" id="UP001222325"/>
    </source>
</evidence>
<evidence type="ECO:0000256" key="1">
    <source>
        <dbReference type="ARBA" id="ARBA00022490"/>
    </source>
</evidence>
<keyword evidence="3" id="KW-0694">RNA-binding</keyword>
<dbReference type="GO" id="GO:0005852">
    <property type="term" value="C:eukaryotic translation initiation factor 3 complex"/>
    <property type="evidence" value="ECO:0007669"/>
    <property type="project" value="InterPro"/>
</dbReference>
<reference evidence="6" key="1">
    <citation type="submission" date="2023-03" db="EMBL/GenBank/DDBJ databases">
        <title>Massive genome expansion in bonnet fungi (Mycena s.s.) driven by repeated elements and novel gene families across ecological guilds.</title>
        <authorList>
            <consortium name="Lawrence Berkeley National Laboratory"/>
            <person name="Harder C.B."/>
            <person name="Miyauchi S."/>
            <person name="Viragh M."/>
            <person name="Kuo A."/>
            <person name="Thoen E."/>
            <person name="Andreopoulos B."/>
            <person name="Lu D."/>
            <person name="Skrede I."/>
            <person name="Drula E."/>
            <person name="Henrissat B."/>
            <person name="Morin E."/>
            <person name="Kohler A."/>
            <person name="Barry K."/>
            <person name="LaButti K."/>
            <person name="Morin E."/>
            <person name="Salamov A."/>
            <person name="Lipzen A."/>
            <person name="Mereny Z."/>
            <person name="Hegedus B."/>
            <person name="Baldrian P."/>
            <person name="Stursova M."/>
            <person name="Weitz H."/>
            <person name="Taylor A."/>
            <person name="Grigoriev I.V."/>
            <person name="Nagy L.G."/>
            <person name="Martin F."/>
            <person name="Kauserud H."/>
        </authorList>
    </citation>
    <scope>NUCLEOTIDE SEQUENCE</scope>
    <source>
        <strain evidence="6">CBHHK173m</strain>
    </source>
</reference>
<sequence length="459" mass="49279">MSTELAHTVSAARGSEEVLDIVTMRISGTITRRIWKCRIAISTLAAKNAATVYTTDVILSVLMCAPRSVNLENTADPPQDPTSPNSNNLTDKGTAPETPSITRQHRFPSRQPTSTRTLASAWWVRRALRGRRSVRGGLLKNSAPAEGVVHPNPFQGPDESEPLAGCRYRYPVFDLSVRRRVAKPSCVDCPIRAATAQIPGARQTSTAVSESTLPGDARALKPCHLCRRPVRPCAPCAPRSSTLCTPACLIPLLPPSPAFTQDTGPFPARRASESRARCRWINHLSLLAFASPDASPVTVATVLSLPHTRGPVPSRFPALDFLRGTSALSPGAARRVCLRCAESESDPGCRHRGRECVCTEVDAYTPSPGGVEAANQGSGLVTIRALEEFDARAQGAWPPQGPRERRALLSPLDCGRRRLAARGRCASSPRLPCATLSRPPPHAPLILNNDPAAVCASQH</sequence>
<dbReference type="GO" id="GO:0003723">
    <property type="term" value="F:RNA binding"/>
    <property type="evidence" value="ECO:0007669"/>
    <property type="project" value="UniProtKB-KW"/>
</dbReference>
<dbReference type="GO" id="GO:0003743">
    <property type="term" value="F:translation initiation factor activity"/>
    <property type="evidence" value="ECO:0007669"/>
    <property type="project" value="UniProtKB-KW"/>
</dbReference>
<evidence type="ECO:0000256" key="5">
    <source>
        <dbReference type="SAM" id="MobiDB-lite"/>
    </source>
</evidence>
<organism evidence="6 7">
    <name type="scientific">Mycena belliarum</name>
    <dbReference type="NCBI Taxonomy" id="1033014"/>
    <lineage>
        <taxon>Eukaryota</taxon>
        <taxon>Fungi</taxon>
        <taxon>Dikarya</taxon>
        <taxon>Basidiomycota</taxon>
        <taxon>Agaricomycotina</taxon>
        <taxon>Agaricomycetes</taxon>
        <taxon>Agaricomycetidae</taxon>
        <taxon>Agaricales</taxon>
        <taxon>Marasmiineae</taxon>
        <taxon>Mycenaceae</taxon>
        <taxon>Mycena</taxon>
    </lineage>
</organism>
<keyword evidence="4" id="KW-0648">Protein biosynthesis</keyword>
<evidence type="ECO:0000256" key="4">
    <source>
        <dbReference type="ARBA" id="ARBA00022917"/>
    </source>
</evidence>
<feature type="compositionally biased region" description="Polar residues" evidence="5">
    <location>
        <begin position="82"/>
        <end position="102"/>
    </location>
</feature>
<dbReference type="Proteomes" id="UP001222325">
    <property type="component" value="Unassembled WGS sequence"/>
</dbReference>
<evidence type="ECO:0000256" key="2">
    <source>
        <dbReference type="ARBA" id="ARBA00022540"/>
    </source>
</evidence>
<dbReference type="EMBL" id="JARJCN010000007">
    <property type="protein sequence ID" value="KAJ7099597.1"/>
    <property type="molecule type" value="Genomic_DNA"/>
</dbReference>
<dbReference type="Pfam" id="PF05091">
    <property type="entry name" value="eIF-3_zeta"/>
    <property type="match status" value="1"/>
</dbReference>
<dbReference type="AlphaFoldDB" id="A0AAD6UI66"/>
<comment type="caution">
    <text evidence="6">The sequence shown here is derived from an EMBL/GenBank/DDBJ whole genome shotgun (WGS) entry which is preliminary data.</text>
</comment>